<feature type="compositionally biased region" description="Basic and acidic residues" evidence="10">
    <location>
        <begin position="73"/>
        <end position="101"/>
    </location>
</feature>
<protein>
    <recommendedName>
        <fullName evidence="3">Coiled-coil domain-containing protein 86</fullName>
    </recommendedName>
</protein>
<dbReference type="PANTHER" id="PTHR13557:SF1">
    <property type="entry name" value="COILED-COIL DOMAIN-CONTAINING PROTEIN 86"/>
    <property type="match status" value="1"/>
</dbReference>
<reference evidence="11" key="1">
    <citation type="submission" date="2013-04" db="EMBL/GenBank/DDBJ databases">
        <authorList>
            <person name="Qu J."/>
            <person name="Murali S.C."/>
            <person name="Bandaranaike D."/>
            <person name="Bellair M."/>
            <person name="Blankenburg K."/>
            <person name="Chao H."/>
            <person name="Dinh H."/>
            <person name="Doddapaneni H."/>
            <person name="Downs B."/>
            <person name="Dugan-Rocha S."/>
            <person name="Elkadiri S."/>
            <person name="Gnanaolivu R.D."/>
            <person name="Hernandez B."/>
            <person name="Javaid M."/>
            <person name="Jayaseelan J.C."/>
            <person name="Lee S."/>
            <person name="Li M."/>
            <person name="Ming W."/>
            <person name="Munidasa M."/>
            <person name="Muniz J."/>
            <person name="Nguyen L."/>
            <person name="Ongeri F."/>
            <person name="Osuji N."/>
            <person name="Pu L.-L."/>
            <person name="Puazo M."/>
            <person name="Qu C."/>
            <person name="Quiroz J."/>
            <person name="Raj R."/>
            <person name="Weissenberger G."/>
            <person name="Xin Y."/>
            <person name="Zou X."/>
            <person name="Han Y."/>
            <person name="Richards S."/>
            <person name="Worley K."/>
            <person name="Muzny D."/>
            <person name="Gibbs R."/>
        </authorList>
    </citation>
    <scope>NUCLEOTIDE SEQUENCE</scope>
    <source>
        <strain evidence="11">Sampled in the wild</strain>
    </source>
</reference>
<evidence type="ECO:0000313" key="12">
    <source>
        <dbReference type="Proteomes" id="UP000792457"/>
    </source>
</evidence>
<dbReference type="GO" id="GO:0005730">
    <property type="term" value="C:nucleolus"/>
    <property type="evidence" value="ECO:0007669"/>
    <property type="project" value="UniProtKB-SubCell"/>
</dbReference>
<name>A0A8K0P2R0_LADFU</name>
<accession>A0A8K0P2R0</accession>
<evidence type="ECO:0000256" key="7">
    <source>
        <dbReference type="ARBA" id="ARBA00023054"/>
    </source>
</evidence>
<dbReference type="OrthoDB" id="277961at2759"/>
<comment type="subcellular location">
    <subcellularLocation>
        <location evidence="1">Chromosome</location>
    </subcellularLocation>
    <subcellularLocation>
        <location evidence="2">Nucleus</location>
        <location evidence="2">Nucleolus</location>
    </subcellularLocation>
</comment>
<evidence type="ECO:0000256" key="6">
    <source>
        <dbReference type="ARBA" id="ARBA00022934"/>
    </source>
</evidence>
<dbReference type="GO" id="GO:0005694">
    <property type="term" value="C:chromosome"/>
    <property type="evidence" value="ECO:0007669"/>
    <property type="project" value="UniProtKB-SubCell"/>
</dbReference>
<dbReference type="PANTHER" id="PTHR13557">
    <property type="entry name" value="COILED-COIL DOMAIN-CONTAINING PROTEIN 86"/>
    <property type="match status" value="1"/>
</dbReference>
<evidence type="ECO:0000256" key="4">
    <source>
        <dbReference type="ARBA" id="ARBA00022454"/>
    </source>
</evidence>
<sequence length="160" mass="19128">MTATVNPSCVLKFEELICDKVEGNNEDKPNGIVLPEKIIVPKGCRKSGKFWKENRERSSSLIKTRGLRKSWHKKEQLRQDLKRVKEKSKQLKQEYLDDKEARKQRRRENLRRQEENRKRSEIVQVIQNLGVKIKNTSKIKRMKKKHLRNIEKRDTLVVKK</sequence>
<keyword evidence="6" id="KW-0164">Citrullination</keyword>
<evidence type="ECO:0000256" key="9">
    <source>
        <dbReference type="ARBA" id="ARBA00093307"/>
    </source>
</evidence>
<dbReference type="EMBL" id="KZ308517">
    <property type="protein sequence ID" value="KAG8230872.1"/>
    <property type="molecule type" value="Genomic_DNA"/>
</dbReference>
<dbReference type="AlphaFoldDB" id="A0A8K0P2R0"/>
<comment type="caution">
    <text evidence="11">The sequence shown here is derived from an EMBL/GenBank/DDBJ whole genome shotgun (WGS) entry which is preliminary data.</text>
</comment>
<feature type="region of interest" description="Disordered" evidence="10">
    <location>
        <begin position="61"/>
        <end position="117"/>
    </location>
</feature>
<evidence type="ECO:0000256" key="3">
    <source>
        <dbReference type="ARBA" id="ARBA00016738"/>
    </source>
</evidence>
<evidence type="ECO:0000256" key="8">
    <source>
        <dbReference type="ARBA" id="ARBA00023242"/>
    </source>
</evidence>
<keyword evidence="8" id="KW-0539">Nucleus</keyword>
<gene>
    <name evidence="11" type="ORF">J437_LFUL011513</name>
</gene>
<dbReference type="InterPro" id="IPR026570">
    <property type="entry name" value="CCDC86"/>
</dbReference>
<evidence type="ECO:0000313" key="11">
    <source>
        <dbReference type="EMBL" id="KAG8230872.1"/>
    </source>
</evidence>
<keyword evidence="12" id="KW-1185">Reference proteome</keyword>
<keyword evidence="5" id="KW-0597">Phosphoprotein</keyword>
<comment type="function">
    <text evidence="9">Required for proper chromosome segregation during mitosis and error-free mitotic progression.</text>
</comment>
<evidence type="ECO:0000256" key="1">
    <source>
        <dbReference type="ARBA" id="ARBA00004286"/>
    </source>
</evidence>
<keyword evidence="7" id="KW-0175">Coiled coil</keyword>
<evidence type="ECO:0000256" key="2">
    <source>
        <dbReference type="ARBA" id="ARBA00004604"/>
    </source>
</evidence>
<evidence type="ECO:0000256" key="10">
    <source>
        <dbReference type="SAM" id="MobiDB-lite"/>
    </source>
</evidence>
<keyword evidence="4" id="KW-0158">Chromosome</keyword>
<proteinExistence type="predicted"/>
<organism evidence="11 12">
    <name type="scientific">Ladona fulva</name>
    <name type="common">Scarce chaser dragonfly</name>
    <name type="synonym">Libellula fulva</name>
    <dbReference type="NCBI Taxonomy" id="123851"/>
    <lineage>
        <taxon>Eukaryota</taxon>
        <taxon>Metazoa</taxon>
        <taxon>Ecdysozoa</taxon>
        <taxon>Arthropoda</taxon>
        <taxon>Hexapoda</taxon>
        <taxon>Insecta</taxon>
        <taxon>Pterygota</taxon>
        <taxon>Palaeoptera</taxon>
        <taxon>Odonata</taxon>
        <taxon>Epiprocta</taxon>
        <taxon>Anisoptera</taxon>
        <taxon>Libelluloidea</taxon>
        <taxon>Libellulidae</taxon>
        <taxon>Ladona</taxon>
    </lineage>
</organism>
<reference evidence="11" key="2">
    <citation type="submission" date="2017-10" db="EMBL/GenBank/DDBJ databases">
        <title>Ladona fulva Genome sequencing and assembly.</title>
        <authorList>
            <person name="Murali S."/>
            <person name="Richards S."/>
            <person name="Bandaranaike D."/>
            <person name="Bellair M."/>
            <person name="Blankenburg K."/>
            <person name="Chao H."/>
            <person name="Dinh H."/>
            <person name="Doddapaneni H."/>
            <person name="Dugan-Rocha S."/>
            <person name="Elkadiri S."/>
            <person name="Gnanaolivu R."/>
            <person name="Hernandez B."/>
            <person name="Skinner E."/>
            <person name="Javaid M."/>
            <person name="Lee S."/>
            <person name="Li M."/>
            <person name="Ming W."/>
            <person name="Munidasa M."/>
            <person name="Muniz J."/>
            <person name="Nguyen L."/>
            <person name="Hughes D."/>
            <person name="Osuji N."/>
            <person name="Pu L.-L."/>
            <person name="Puazo M."/>
            <person name="Qu C."/>
            <person name="Quiroz J."/>
            <person name="Raj R."/>
            <person name="Weissenberger G."/>
            <person name="Xin Y."/>
            <person name="Zou X."/>
            <person name="Han Y."/>
            <person name="Worley K."/>
            <person name="Muzny D."/>
            <person name="Gibbs R."/>
        </authorList>
    </citation>
    <scope>NUCLEOTIDE SEQUENCE</scope>
    <source>
        <strain evidence="11">Sampled in the wild</strain>
    </source>
</reference>
<dbReference type="Proteomes" id="UP000792457">
    <property type="component" value="Unassembled WGS sequence"/>
</dbReference>
<evidence type="ECO:0000256" key="5">
    <source>
        <dbReference type="ARBA" id="ARBA00022553"/>
    </source>
</evidence>